<dbReference type="AlphaFoldDB" id="V7I8B7"/>
<feature type="transmembrane region" description="Helical" evidence="1">
    <location>
        <begin position="44"/>
        <end position="64"/>
    </location>
</feature>
<accession>V7I8B7</accession>
<dbReference type="PATRIC" id="fig|994573.3.peg.1392"/>
<keyword evidence="1" id="KW-0812">Transmembrane</keyword>
<protein>
    <submittedName>
        <fullName evidence="2">Uncharacterized protein</fullName>
    </submittedName>
</protein>
<keyword evidence="1" id="KW-1133">Transmembrane helix</keyword>
<sequence length="116" mass="13966">MKKRMIEYLNYAEGISSRDLDAQEKELLRKNLLIQIGFFQHERLIHLIVTVTFAMISMVTLICLLLEDNIFLSLLLLLLLLMLIPYVNHYFRLEWGVQKLYRFYDLLEERSWKNNA</sequence>
<evidence type="ECO:0000313" key="3">
    <source>
        <dbReference type="Proteomes" id="UP000017747"/>
    </source>
</evidence>
<dbReference type="EMBL" id="AXUN02000142">
    <property type="protein sequence ID" value="ETA81247.1"/>
    <property type="molecule type" value="Genomic_DNA"/>
</dbReference>
<dbReference type="OrthoDB" id="1938125at2"/>
<keyword evidence="1" id="KW-0472">Membrane</keyword>
<evidence type="ECO:0000256" key="1">
    <source>
        <dbReference type="SAM" id="Phobius"/>
    </source>
</evidence>
<dbReference type="STRING" id="994573.T472_0207510"/>
<dbReference type="Proteomes" id="UP000017747">
    <property type="component" value="Unassembled WGS sequence"/>
</dbReference>
<feature type="transmembrane region" description="Helical" evidence="1">
    <location>
        <begin position="70"/>
        <end position="91"/>
    </location>
</feature>
<evidence type="ECO:0000313" key="2">
    <source>
        <dbReference type="EMBL" id="ETA81247.1"/>
    </source>
</evidence>
<comment type="caution">
    <text evidence="2">The sequence shown here is derived from an EMBL/GenBank/DDBJ whole genome shotgun (WGS) entry which is preliminary data.</text>
</comment>
<proteinExistence type="predicted"/>
<organism evidence="2 3">
    <name type="scientific">Youngiibacter fragilis 232.1</name>
    <dbReference type="NCBI Taxonomy" id="994573"/>
    <lineage>
        <taxon>Bacteria</taxon>
        <taxon>Bacillati</taxon>
        <taxon>Bacillota</taxon>
        <taxon>Clostridia</taxon>
        <taxon>Eubacteriales</taxon>
        <taxon>Clostridiaceae</taxon>
        <taxon>Youngiibacter</taxon>
    </lineage>
</organism>
<dbReference type="eggNOG" id="ENOG50330HF">
    <property type="taxonomic scope" value="Bacteria"/>
</dbReference>
<reference evidence="2 3" key="1">
    <citation type="journal article" date="2014" name="Genome Announc.">
        <title>Genome Sequence of Youngiibacter fragilis, the Type Strain of the Genus Youngiibacter.</title>
        <authorList>
            <person name="Wawrik C.B."/>
            <person name="Callaghan A.V."/>
            <person name="Stamps B.W."/>
            <person name="Wawrik B."/>
        </authorList>
    </citation>
    <scope>NUCLEOTIDE SEQUENCE [LARGE SCALE GENOMIC DNA]</scope>
    <source>
        <strain evidence="2 3">232.1</strain>
    </source>
</reference>
<dbReference type="RefSeq" id="WP_023387737.1">
    <property type="nucleotide sequence ID" value="NZ_AXUN02000142.1"/>
</dbReference>
<keyword evidence="3" id="KW-1185">Reference proteome</keyword>
<gene>
    <name evidence="2" type="ORF">T472_0207510</name>
</gene>
<name>V7I8B7_9CLOT</name>